<name>A0A9D2S7Y3_9FIRM</name>
<feature type="domain" description="CN hydrolase" evidence="2">
    <location>
        <begin position="4"/>
        <end position="252"/>
    </location>
</feature>
<dbReference type="InterPro" id="IPR003010">
    <property type="entry name" value="C-N_Hydrolase"/>
</dbReference>
<evidence type="ECO:0000313" key="3">
    <source>
        <dbReference type="EMBL" id="HJB59997.1"/>
    </source>
</evidence>
<gene>
    <name evidence="3" type="ORF">H9771_10180</name>
</gene>
<accession>A0A9D2S7Y3</accession>
<dbReference type="CDD" id="cd07197">
    <property type="entry name" value="nitrilase"/>
    <property type="match status" value="1"/>
</dbReference>
<evidence type="ECO:0000313" key="4">
    <source>
        <dbReference type="Proteomes" id="UP000824211"/>
    </source>
</evidence>
<evidence type="ECO:0000256" key="1">
    <source>
        <dbReference type="ARBA" id="ARBA00022801"/>
    </source>
</evidence>
<dbReference type="InterPro" id="IPR036526">
    <property type="entry name" value="C-N_Hydrolase_sf"/>
</dbReference>
<reference evidence="3" key="1">
    <citation type="journal article" date="2021" name="PeerJ">
        <title>Extensive microbial diversity within the chicken gut microbiome revealed by metagenomics and culture.</title>
        <authorList>
            <person name="Gilroy R."/>
            <person name="Ravi A."/>
            <person name="Getino M."/>
            <person name="Pursley I."/>
            <person name="Horton D.L."/>
            <person name="Alikhan N.F."/>
            <person name="Baker D."/>
            <person name="Gharbi K."/>
            <person name="Hall N."/>
            <person name="Watson M."/>
            <person name="Adriaenssens E.M."/>
            <person name="Foster-Nyarko E."/>
            <person name="Jarju S."/>
            <person name="Secka A."/>
            <person name="Antonio M."/>
            <person name="Oren A."/>
            <person name="Chaudhuri R.R."/>
            <person name="La Ragione R."/>
            <person name="Hildebrand F."/>
            <person name="Pallen M.J."/>
        </authorList>
    </citation>
    <scope>NUCLEOTIDE SEQUENCE</scope>
    <source>
        <strain evidence="3">ChiHjej9B8-13557</strain>
    </source>
</reference>
<dbReference type="PANTHER" id="PTHR43674:SF2">
    <property type="entry name" value="BETA-UREIDOPROPIONASE"/>
    <property type="match status" value="1"/>
</dbReference>
<dbReference type="InterPro" id="IPR050345">
    <property type="entry name" value="Aliph_Amidase/BUP"/>
</dbReference>
<proteinExistence type="predicted"/>
<dbReference type="PROSITE" id="PS50263">
    <property type="entry name" value="CN_HYDROLASE"/>
    <property type="match status" value="1"/>
</dbReference>
<dbReference type="EMBL" id="DWXX01000192">
    <property type="protein sequence ID" value="HJB59997.1"/>
    <property type="molecule type" value="Genomic_DNA"/>
</dbReference>
<reference evidence="3" key="2">
    <citation type="submission" date="2021-04" db="EMBL/GenBank/DDBJ databases">
        <authorList>
            <person name="Gilroy R."/>
        </authorList>
    </citation>
    <scope>NUCLEOTIDE SEQUENCE</scope>
    <source>
        <strain evidence="3">ChiHjej9B8-13557</strain>
    </source>
</reference>
<dbReference type="Gene3D" id="3.60.110.10">
    <property type="entry name" value="Carbon-nitrogen hydrolase"/>
    <property type="match status" value="1"/>
</dbReference>
<evidence type="ECO:0000259" key="2">
    <source>
        <dbReference type="PROSITE" id="PS50263"/>
    </source>
</evidence>
<dbReference type="Pfam" id="PF00795">
    <property type="entry name" value="CN_hydrolase"/>
    <property type="match status" value="1"/>
</dbReference>
<dbReference type="Proteomes" id="UP000824211">
    <property type="component" value="Unassembled WGS sequence"/>
</dbReference>
<dbReference type="SUPFAM" id="SSF56317">
    <property type="entry name" value="Carbon-nitrogen hydrolase"/>
    <property type="match status" value="1"/>
</dbReference>
<keyword evidence="1 3" id="KW-0378">Hydrolase</keyword>
<dbReference type="AlphaFoldDB" id="A0A9D2S7Y3"/>
<dbReference type="PANTHER" id="PTHR43674">
    <property type="entry name" value="NITRILASE C965.09-RELATED"/>
    <property type="match status" value="1"/>
</dbReference>
<comment type="caution">
    <text evidence="3">The sequence shown here is derived from an EMBL/GenBank/DDBJ whole genome shotgun (WGS) entry which is preliminary data.</text>
</comment>
<dbReference type="GO" id="GO:0016811">
    <property type="term" value="F:hydrolase activity, acting on carbon-nitrogen (but not peptide) bonds, in linear amides"/>
    <property type="evidence" value="ECO:0007669"/>
    <property type="project" value="TreeGrafter"/>
</dbReference>
<sequence>MSHLNIALLQIAPGPTLEANLQKGLSACRQARQKGADIALFPEMWSIGYRIYDRPAAEWTAGAIPADGTFVRAFGALAQELGMAIGVTFLEQSPAGVRNSLVLWDRLGRRALTYAKVHTCDFGAERHLTPGDGFSVCTLDTACGPVEVGAMICFDREFPESARILMLQGAELILTPNACPMEVNRLSQLRGRAYENMLAIATCNYPAGVPDCNGHSTVFDGVAYLPDADGSRDTCILEAGGAEGIYIAKLDLAQLRRYRAAEVHGNAYRRPTLYAPLTNPEVRPPFLRPDRRR</sequence>
<protein>
    <submittedName>
        <fullName evidence="3">Carbon-nitrogen hydrolase family protein</fullName>
    </submittedName>
</protein>
<organism evidence="3 4">
    <name type="scientific">Candidatus Faecalibacterium faecipullorum</name>
    <dbReference type="NCBI Taxonomy" id="2838578"/>
    <lineage>
        <taxon>Bacteria</taxon>
        <taxon>Bacillati</taxon>
        <taxon>Bacillota</taxon>
        <taxon>Clostridia</taxon>
        <taxon>Eubacteriales</taxon>
        <taxon>Oscillospiraceae</taxon>
        <taxon>Faecalibacterium</taxon>
    </lineage>
</organism>